<feature type="non-terminal residue" evidence="1">
    <location>
        <position position="1"/>
    </location>
</feature>
<sequence>FTFGVLVLPEILKFETSEFATDETSDSLRKPNLTKLFIIFRRICVRWL</sequence>
<protein>
    <submittedName>
        <fullName evidence="1">7392_t:CDS:1</fullName>
    </submittedName>
</protein>
<accession>A0ACA9MTF9</accession>
<gene>
    <name evidence="1" type="ORF">DHETER_LOCUS7646</name>
</gene>
<comment type="caution">
    <text evidence="1">The sequence shown here is derived from an EMBL/GenBank/DDBJ whole genome shotgun (WGS) entry which is preliminary data.</text>
</comment>
<evidence type="ECO:0000313" key="1">
    <source>
        <dbReference type="EMBL" id="CAG8611270.1"/>
    </source>
</evidence>
<keyword evidence="2" id="KW-1185">Reference proteome</keyword>
<evidence type="ECO:0000313" key="2">
    <source>
        <dbReference type="Proteomes" id="UP000789702"/>
    </source>
</evidence>
<proteinExistence type="predicted"/>
<dbReference type="EMBL" id="CAJVPU010011055">
    <property type="protein sequence ID" value="CAG8611270.1"/>
    <property type="molecule type" value="Genomic_DNA"/>
</dbReference>
<reference evidence="1" key="1">
    <citation type="submission" date="2021-06" db="EMBL/GenBank/DDBJ databases">
        <authorList>
            <person name="Kallberg Y."/>
            <person name="Tangrot J."/>
            <person name="Rosling A."/>
        </authorList>
    </citation>
    <scope>NUCLEOTIDE SEQUENCE</scope>
    <source>
        <strain evidence="1">IL203A</strain>
    </source>
</reference>
<dbReference type="Proteomes" id="UP000789702">
    <property type="component" value="Unassembled WGS sequence"/>
</dbReference>
<name>A0ACA9MTF9_9GLOM</name>
<organism evidence="1 2">
    <name type="scientific">Dentiscutata heterogama</name>
    <dbReference type="NCBI Taxonomy" id="1316150"/>
    <lineage>
        <taxon>Eukaryota</taxon>
        <taxon>Fungi</taxon>
        <taxon>Fungi incertae sedis</taxon>
        <taxon>Mucoromycota</taxon>
        <taxon>Glomeromycotina</taxon>
        <taxon>Glomeromycetes</taxon>
        <taxon>Diversisporales</taxon>
        <taxon>Gigasporaceae</taxon>
        <taxon>Dentiscutata</taxon>
    </lineage>
</organism>